<comment type="caution">
    <text evidence="2">The sequence shown here is derived from an EMBL/GenBank/DDBJ whole genome shotgun (WGS) entry which is preliminary data.</text>
</comment>
<feature type="region of interest" description="Disordered" evidence="1">
    <location>
        <begin position="130"/>
        <end position="283"/>
    </location>
</feature>
<name>A0AA39YXM4_9PEZI</name>
<accession>A0AA39YXM4</accession>
<feature type="compositionally biased region" description="Polar residues" evidence="1">
    <location>
        <begin position="181"/>
        <end position="191"/>
    </location>
</feature>
<protein>
    <submittedName>
        <fullName evidence="2">Uncharacterized protein</fullName>
    </submittedName>
</protein>
<keyword evidence="3" id="KW-1185">Reference proteome</keyword>
<reference evidence="2" key="1">
    <citation type="submission" date="2023-06" db="EMBL/GenBank/DDBJ databases">
        <title>Multi-omics analyses reveal the molecular pathogenesis toolkit of Lasiodiplodia hormozganensis, a cross-kingdom pathogen.</title>
        <authorList>
            <person name="Felix C."/>
            <person name="Meneses R."/>
            <person name="Goncalves M.F.M."/>
            <person name="Tilleman L."/>
            <person name="Duarte A.S."/>
            <person name="Jorrin-Novo J.V."/>
            <person name="Van De Peer Y."/>
            <person name="Deforce D."/>
            <person name="Van Nieuwerburgh F."/>
            <person name="Esteves A.C."/>
            <person name="Alves A."/>
        </authorList>
    </citation>
    <scope>NUCLEOTIDE SEQUENCE</scope>
    <source>
        <strain evidence="2">CBS 339.90</strain>
    </source>
</reference>
<sequence>MPRKLPWLSEKSDSKPAEASVKKRRLQSPDSLDDLDAPAASTPRPKGKARATRTPSSSPPPQPPKQEFMQEGLAADDAWMMVEDEFLDTARTFTRHLHHAEYHRLKRAAREKNASAAQNIVRPVVSRGKLSVESQMKHEAKARAERQIDALRRIEGGNKGRDELEEEAPWARDPHLGGLMSGSQDSSSQLATLAGIKSKTRAAAGYAGAGSRPSSSRHDAPKPSKGSRSRSSLEGLAKEIRRAEASSDEDDLDAFSSGRKRISKESFEPAASSERLGPININL</sequence>
<dbReference type="EMBL" id="JAUJDW010000012">
    <property type="protein sequence ID" value="KAK0659936.1"/>
    <property type="molecule type" value="Genomic_DNA"/>
</dbReference>
<evidence type="ECO:0000256" key="1">
    <source>
        <dbReference type="SAM" id="MobiDB-lite"/>
    </source>
</evidence>
<feature type="compositionally biased region" description="Basic and acidic residues" evidence="1">
    <location>
        <begin position="135"/>
        <end position="162"/>
    </location>
</feature>
<evidence type="ECO:0000313" key="3">
    <source>
        <dbReference type="Proteomes" id="UP001175001"/>
    </source>
</evidence>
<dbReference type="AlphaFoldDB" id="A0AA39YXM4"/>
<dbReference type="Proteomes" id="UP001175001">
    <property type="component" value="Unassembled WGS sequence"/>
</dbReference>
<evidence type="ECO:0000313" key="2">
    <source>
        <dbReference type="EMBL" id="KAK0659936.1"/>
    </source>
</evidence>
<proteinExistence type="predicted"/>
<feature type="compositionally biased region" description="Low complexity" evidence="1">
    <location>
        <begin position="223"/>
        <end position="235"/>
    </location>
</feature>
<feature type="compositionally biased region" description="Basic and acidic residues" evidence="1">
    <location>
        <begin position="236"/>
        <end position="245"/>
    </location>
</feature>
<feature type="compositionally biased region" description="Low complexity" evidence="1">
    <location>
        <begin position="201"/>
        <end position="214"/>
    </location>
</feature>
<organism evidence="2 3">
    <name type="scientific">Lasiodiplodia hormozganensis</name>
    <dbReference type="NCBI Taxonomy" id="869390"/>
    <lineage>
        <taxon>Eukaryota</taxon>
        <taxon>Fungi</taxon>
        <taxon>Dikarya</taxon>
        <taxon>Ascomycota</taxon>
        <taxon>Pezizomycotina</taxon>
        <taxon>Dothideomycetes</taxon>
        <taxon>Dothideomycetes incertae sedis</taxon>
        <taxon>Botryosphaeriales</taxon>
        <taxon>Botryosphaeriaceae</taxon>
        <taxon>Lasiodiplodia</taxon>
    </lineage>
</organism>
<feature type="region of interest" description="Disordered" evidence="1">
    <location>
        <begin position="1"/>
        <end position="73"/>
    </location>
</feature>
<gene>
    <name evidence="2" type="ORF">DIS24_g3688</name>
</gene>